<protein>
    <submittedName>
        <fullName evidence="1">Cyclic lactone autoinducer peptide</fullName>
    </submittedName>
</protein>
<dbReference type="EMBL" id="CYZP01000003">
    <property type="protein sequence ID" value="CUN53995.1"/>
    <property type="molecule type" value="Genomic_DNA"/>
</dbReference>
<dbReference type="Proteomes" id="UP000095645">
    <property type="component" value="Unassembled WGS sequence"/>
</dbReference>
<sequence length="54" mass="6163">MKHLKKLATTLNKNCLSFIATLALFVTYNGVNTACWFVMNQDELPKGSKKLRNF</sequence>
<reference evidence="1 2" key="1">
    <citation type="submission" date="2015-09" db="EMBL/GenBank/DDBJ databases">
        <authorList>
            <consortium name="Pathogen Informatics"/>
        </authorList>
    </citation>
    <scope>NUCLEOTIDE SEQUENCE [LARGE SCALE GENOMIC DNA]</scope>
    <source>
        <strain evidence="1 2">2789STDY5834861</strain>
    </source>
</reference>
<dbReference type="RefSeq" id="WP_081026356.1">
    <property type="nucleotide sequence ID" value="NZ_CYZP01000003.1"/>
</dbReference>
<name>A0A173XTW9_9FIRM</name>
<proteinExistence type="predicted"/>
<dbReference type="InterPro" id="IPR009229">
    <property type="entry name" value="AgrD"/>
</dbReference>
<accession>A0A173XTW9</accession>
<dbReference type="AlphaFoldDB" id="A0A173XTW9"/>
<gene>
    <name evidence="1" type="ORF">ERS852476_00401</name>
</gene>
<dbReference type="NCBIfam" id="TIGR04223">
    <property type="entry name" value="quorum_AgrD"/>
    <property type="match status" value="1"/>
</dbReference>
<evidence type="ECO:0000313" key="1">
    <source>
        <dbReference type="EMBL" id="CUN53995.1"/>
    </source>
</evidence>
<organism evidence="1 2">
    <name type="scientific">Blautia obeum</name>
    <dbReference type="NCBI Taxonomy" id="40520"/>
    <lineage>
        <taxon>Bacteria</taxon>
        <taxon>Bacillati</taxon>
        <taxon>Bacillota</taxon>
        <taxon>Clostridia</taxon>
        <taxon>Lachnospirales</taxon>
        <taxon>Lachnospiraceae</taxon>
        <taxon>Blautia</taxon>
    </lineage>
</organism>
<evidence type="ECO:0000313" key="2">
    <source>
        <dbReference type="Proteomes" id="UP000095645"/>
    </source>
</evidence>